<feature type="domain" description="GCN5-related N-acetyltransferase Rv2170-like" evidence="1">
    <location>
        <begin position="169"/>
        <end position="244"/>
    </location>
</feature>
<dbReference type="EMBL" id="FUYN01000001">
    <property type="protein sequence ID" value="SKB30926.1"/>
    <property type="molecule type" value="Genomic_DNA"/>
</dbReference>
<dbReference type="Proteomes" id="UP000243406">
    <property type="component" value="Unassembled WGS sequence"/>
</dbReference>
<dbReference type="Pfam" id="PF08445">
    <property type="entry name" value="FR47"/>
    <property type="match status" value="1"/>
</dbReference>
<protein>
    <submittedName>
        <fullName evidence="2">FR47-like protein</fullName>
    </submittedName>
</protein>
<dbReference type="Gene3D" id="3.40.630.30">
    <property type="match status" value="1"/>
</dbReference>
<organism evidence="2 3">
    <name type="scientific">Acetoanaerobium noterae</name>
    <dbReference type="NCBI Taxonomy" id="745369"/>
    <lineage>
        <taxon>Bacteria</taxon>
        <taxon>Bacillati</taxon>
        <taxon>Bacillota</taxon>
        <taxon>Clostridia</taxon>
        <taxon>Peptostreptococcales</taxon>
        <taxon>Filifactoraceae</taxon>
        <taxon>Acetoanaerobium</taxon>
    </lineage>
</organism>
<accession>A0A1T5A7N3</accession>
<dbReference type="PANTHER" id="PTHR31143:SF2">
    <property type="entry name" value="FR47-LIKE DOMAIN-CONTAINING PROTEIN-RELATED"/>
    <property type="match status" value="1"/>
</dbReference>
<evidence type="ECO:0000259" key="1">
    <source>
        <dbReference type="Pfam" id="PF08445"/>
    </source>
</evidence>
<dbReference type="InterPro" id="IPR013653">
    <property type="entry name" value="GCN5-like_dom"/>
</dbReference>
<evidence type="ECO:0000313" key="2">
    <source>
        <dbReference type="EMBL" id="SKB30926.1"/>
    </source>
</evidence>
<name>A0A1T5A7N3_9FIRM</name>
<gene>
    <name evidence="2" type="ORF">SAMN02745120_0841</name>
</gene>
<dbReference type="RefSeq" id="WP_079588778.1">
    <property type="nucleotide sequence ID" value="NZ_FUYN01000001.1"/>
</dbReference>
<sequence length="250" mass="28983">MGEIKIFKTQDSKQIRDYFKKYELETLNLAGIIDNVPEAEIFTDSLDNPSGVLIRYKYFNYLHTESTKFLDEMFEELFPKGKYGFAGTTRFLTSEIKRRYKLDWENDCDFYYMPKENYSTVALKSKASEIDIKDAEFIDENYNYRNSHTIHEIKDAISNRPSSGIYIDGKLVCWVLIHEDDSLGFMYTMDEHRGKGFALDVSLDISKKIIDKGKIPFLQIVSSNPMSPGLARKTGFVKKGQADWFGIIIE</sequence>
<proteinExistence type="predicted"/>
<dbReference type="InterPro" id="IPR016181">
    <property type="entry name" value="Acyl_CoA_acyltransferase"/>
</dbReference>
<dbReference type="InterPro" id="IPR027365">
    <property type="entry name" value="GNAT_acetyltra_YdfB-like"/>
</dbReference>
<reference evidence="3" key="1">
    <citation type="submission" date="2017-02" db="EMBL/GenBank/DDBJ databases">
        <authorList>
            <person name="Varghese N."/>
            <person name="Submissions S."/>
        </authorList>
    </citation>
    <scope>NUCLEOTIDE SEQUENCE [LARGE SCALE GENOMIC DNA]</scope>
    <source>
        <strain evidence="3">ATCC 35199</strain>
    </source>
</reference>
<dbReference type="SUPFAM" id="SSF55729">
    <property type="entry name" value="Acyl-CoA N-acyltransferases (Nat)"/>
    <property type="match status" value="1"/>
</dbReference>
<dbReference type="PANTHER" id="PTHR31143">
    <property type="match status" value="1"/>
</dbReference>
<evidence type="ECO:0000313" key="3">
    <source>
        <dbReference type="Proteomes" id="UP000243406"/>
    </source>
</evidence>
<keyword evidence="3" id="KW-1185">Reference proteome</keyword>
<dbReference type="AlphaFoldDB" id="A0A1T5A7N3"/>
<dbReference type="GO" id="GO:0016747">
    <property type="term" value="F:acyltransferase activity, transferring groups other than amino-acyl groups"/>
    <property type="evidence" value="ECO:0007669"/>
    <property type="project" value="InterPro"/>
</dbReference>
<dbReference type="OrthoDB" id="1879183at2"/>